<keyword evidence="4 12" id="KW-0548">Nucleotidyltransferase</keyword>
<dbReference type="CDD" id="cd02213">
    <property type="entry name" value="cupin_PMI_typeII_C"/>
    <property type="match status" value="1"/>
</dbReference>
<accession>A0A1E3FM58</accession>
<reference evidence="13 16" key="2">
    <citation type="submission" date="2021-03" db="EMBL/GenBank/DDBJ databases">
        <title>Clinical course, treatment and visual outcome of an outbreak of Burkholderia contaminans endophthalmitis following cataract surgery.</title>
        <authorList>
            <person name="Lind C."/>
            <person name="Olsen K."/>
            <person name="Angelsen N.K."/>
            <person name="Krefting E.A."/>
            <person name="Fossen K."/>
            <person name="Gravningen K."/>
            <person name="Depoorter E."/>
            <person name="Vandamme P."/>
            <person name="Bertelsen G."/>
        </authorList>
    </citation>
    <scope>NUCLEOTIDE SEQUENCE [LARGE SCALE GENOMIC DNA]</scope>
    <source>
        <strain evidence="13 16">51242556</strain>
    </source>
</reference>
<dbReference type="Gene3D" id="2.60.120.10">
    <property type="entry name" value="Jelly Rolls"/>
    <property type="match status" value="1"/>
</dbReference>
<sequence>MLIPVILSGGAGTRLWPVSREGHPKPFMKLADGESLLLKTYRRAAAVVGGGEDVSCGELLTVTNRDYYFMSKDEFASASLGEQRPGVFMLEPAGRNTAPAVAMAAHHVAEKYGRDALMLVLAADHLVQDQKGFVAAVASAAELAKQGRLVTFGIVPTSPDTGFGYIEAGEPVGAGRAALRFVEKPDAAKAAEYLAAGNYLWNSGMFCFKAGVILDEMARHAPDVAAAAESCWAAVQEANKASTQMLEIPAEAFEKMPDISIDYAVMERSSNVAVVPSSFGWSDIGSWGAVRDLVEPDEDSNRAVGDAIFVDSRNMYVQTQDRVVASVGVADLMIIDTPDALLVAHPDRAQDVKQVVARLKKRNHDAYKLHRTVSRPWGTYTVLEEGPRFKIKRIEVKPGGSLSLQMHHHRSEHWIVVSGMAKVVNGDQEIFVRTNESTYIPAGHKHRLENPGVLDLVMIEVQSGEYLGEDDIVRFQDVYGRA</sequence>
<dbReference type="GO" id="GO:0005525">
    <property type="term" value="F:GTP binding"/>
    <property type="evidence" value="ECO:0007669"/>
    <property type="project" value="UniProtKB-KW"/>
</dbReference>
<name>A0A1E3FM58_9BURK</name>
<dbReference type="Proteomes" id="UP000664048">
    <property type="component" value="Unassembled WGS sequence"/>
</dbReference>
<evidence type="ECO:0000256" key="7">
    <source>
        <dbReference type="ARBA" id="ARBA00047343"/>
    </source>
</evidence>
<dbReference type="FunFam" id="3.90.550.10:FF:000046">
    <property type="entry name" value="Mannose-1-phosphate guanylyltransferase (GDP)"/>
    <property type="match status" value="1"/>
</dbReference>
<dbReference type="InterPro" id="IPR049577">
    <property type="entry name" value="GMPP_N"/>
</dbReference>
<dbReference type="GO" id="GO:0004475">
    <property type="term" value="F:mannose-1-phosphate guanylyltransferase (GTP) activity"/>
    <property type="evidence" value="ECO:0007669"/>
    <property type="project" value="UniProtKB-EC"/>
</dbReference>
<dbReference type="InterPro" id="IPR006375">
    <property type="entry name" value="Man1P_GuaTrfase/Man6P_Isoase"/>
</dbReference>
<reference evidence="14 17" key="3">
    <citation type="submission" date="2021-12" db="EMBL/GenBank/DDBJ databases">
        <title>Genomic and phenotypic characterization of three Burkholderia contaminans isolates recovered from different sources.</title>
        <authorList>
            <person name="Lopez De Volder A."/>
            <person name="Fan Y."/>
            <person name="Nunvar J."/>
            <person name="Herrera T."/>
            <person name="Timp W."/>
            <person name="Degrossi J."/>
        </authorList>
    </citation>
    <scope>NUCLEOTIDE SEQUENCE [LARGE SCALE GENOMIC DNA]</scope>
    <source>
        <strain evidence="14 17">LMG 23361</strain>
    </source>
</reference>
<dbReference type="EMBL" id="JAENIB010000008">
    <property type="protein sequence ID" value="MBK1932350.1"/>
    <property type="molecule type" value="Genomic_DNA"/>
</dbReference>
<dbReference type="EC" id="2.7.7.13" evidence="2"/>
<dbReference type="AlphaFoldDB" id="A0A1E3FM58"/>
<dbReference type="CDD" id="cd02509">
    <property type="entry name" value="GDP-M1P_Guanylyltransferase"/>
    <property type="match status" value="1"/>
</dbReference>
<dbReference type="InterPro" id="IPR005835">
    <property type="entry name" value="NTP_transferase_dom"/>
</dbReference>
<dbReference type="GO" id="GO:0009298">
    <property type="term" value="P:GDP-mannose biosynthetic process"/>
    <property type="evidence" value="ECO:0007669"/>
    <property type="project" value="TreeGrafter"/>
</dbReference>
<evidence type="ECO:0000313" key="13">
    <source>
        <dbReference type="EMBL" id="MBO1830380.1"/>
    </source>
</evidence>
<keyword evidence="5" id="KW-0547">Nucleotide-binding</keyword>
<dbReference type="GO" id="GO:0016853">
    <property type="term" value="F:isomerase activity"/>
    <property type="evidence" value="ECO:0007669"/>
    <property type="project" value="UniProtKB-KW"/>
</dbReference>
<organism evidence="12 15">
    <name type="scientific">Burkholderia contaminans</name>
    <dbReference type="NCBI Taxonomy" id="488447"/>
    <lineage>
        <taxon>Bacteria</taxon>
        <taxon>Pseudomonadati</taxon>
        <taxon>Pseudomonadota</taxon>
        <taxon>Betaproteobacteria</taxon>
        <taxon>Burkholderiales</taxon>
        <taxon>Burkholderiaceae</taxon>
        <taxon>Burkholderia</taxon>
        <taxon>Burkholderia cepacia complex</taxon>
    </lineage>
</organism>
<dbReference type="Proteomes" id="UP000611459">
    <property type="component" value="Unassembled WGS sequence"/>
</dbReference>
<dbReference type="InterPro" id="IPR001538">
    <property type="entry name" value="Man6P_isomerase-2_C"/>
</dbReference>
<dbReference type="EMBL" id="JAGEMX010000004">
    <property type="protein sequence ID" value="MBO1830380.1"/>
    <property type="molecule type" value="Genomic_DNA"/>
</dbReference>
<dbReference type="InterPro" id="IPR054566">
    <property type="entry name" value="ManC/GMP-like_b-helix"/>
</dbReference>
<dbReference type="InterPro" id="IPR011051">
    <property type="entry name" value="RmlC_Cupin_sf"/>
</dbReference>
<dbReference type="Proteomes" id="UP001220209">
    <property type="component" value="Chromosome 1"/>
</dbReference>
<gene>
    <name evidence="13" type="ORF">J4M89_13405</name>
    <name evidence="12" type="ORF">JIN94_20875</name>
    <name evidence="14" type="ORF">LXE91_09245</name>
</gene>
<keyword evidence="6" id="KW-0342">GTP-binding</keyword>
<dbReference type="NCBIfam" id="TIGR01479">
    <property type="entry name" value="GMP_PMI"/>
    <property type="match status" value="1"/>
</dbReference>
<dbReference type="SUPFAM" id="SSF51182">
    <property type="entry name" value="RmlC-like cupins"/>
    <property type="match status" value="1"/>
</dbReference>
<comment type="catalytic activity">
    <reaction evidence="7">
        <text>alpha-D-mannose 1-phosphate + GTP + H(+) = GDP-alpha-D-mannose + diphosphate</text>
        <dbReference type="Rhea" id="RHEA:15229"/>
        <dbReference type="ChEBI" id="CHEBI:15378"/>
        <dbReference type="ChEBI" id="CHEBI:33019"/>
        <dbReference type="ChEBI" id="CHEBI:37565"/>
        <dbReference type="ChEBI" id="CHEBI:57527"/>
        <dbReference type="ChEBI" id="CHEBI:58409"/>
        <dbReference type="EC" id="2.7.7.13"/>
    </reaction>
</comment>
<dbReference type="Pfam" id="PF01050">
    <property type="entry name" value="MannoseP_isomer"/>
    <property type="match status" value="1"/>
</dbReference>
<evidence type="ECO:0000313" key="15">
    <source>
        <dbReference type="Proteomes" id="UP000611459"/>
    </source>
</evidence>
<dbReference type="PANTHER" id="PTHR46390:SF1">
    <property type="entry name" value="MANNOSE-1-PHOSPHATE GUANYLYLTRANSFERASE"/>
    <property type="match status" value="1"/>
</dbReference>
<dbReference type="OrthoDB" id="9806359at2"/>
<dbReference type="Pfam" id="PF00483">
    <property type="entry name" value="NTP_transferase"/>
    <property type="match status" value="1"/>
</dbReference>
<evidence type="ECO:0000256" key="3">
    <source>
        <dbReference type="ARBA" id="ARBA00022679"/>
    </source>
</evidence>
<evidence type="ECO:0000259" key="9">
    <source>
        <dbReference type="Pfam" id="PF00483"/>
    </source>
</evidence>
<dbReference type="InterPro" id="IPR029044">
    <property type="entry name" value="Nucleotide-diphossugar_trans"/>
</dbReference>
<feature type="domain" description="Mannose-6-phosphate isomerase type II C-terminal" evidence="10">
    <location>
        <begin position="363"/>
        <end position="477"/>
    </location>
</feature>
<dbReference type="EMBL" id="CP090640">
    <property type="protein sequence ID" value="WFN15937.1"/>
    <property type="molecule type" value="Genomic_DNA"/>
</dbReference>
<dbReference type="Gene3D" id="3.90.550.10">
    <property type="entry name" value="Spore Coat Polysaccharide Biosynthesis Protein SpsA, Chain A"/>
    <property type="match status" value="1"/>
</dbReference>
<evidence type="ECO:0000313" key="12">
    <source>
        <dbReference type="EMBL" id="MBK1932350.1"/>
    </source>
</evidence>
<evidence type="ECO:0000256" key="2">
    <source>
        <dbReference type="ARBA" id="ARBA00012387"/>
    </source>
</evidence>
<feature type="domain" description="Nucleotidyl transferase" evidence="9">
    <location>
        <begin position="4"/>
        <end position="294"/>
    </location>
</feature>
<proteinExistence type="inferred from homology"/>
<dbReference type="GO" id="GO:0000271">
    <property type="term" value="P:polysaccharide biosynthetic process"/>
    <property type="evidence" value="ECO:0007669"/>
    <property type="project" value="InterPro"/>
</dbReference>
<dbReference type="Pfam" id="PF22640">
    <property type="entry name" value="ManC_GMP_beta-helix"/>
    <property type="match status" value="1"/>
</dbReference>
<keyword evidence="12" id="KW-0413">Isomerase</keyword>
<evidence type="ECO:0000256" key="6">
    <source>
        <dbReference type="ARBA" id="ARBA00023134"/>
    </source>
</evidence>
<evidence type="ECO:0000259" key="10">
    <source>
        <dbReference type="Pfam" id="PF01050"/>
    </source>
</evidence>
<keyword evidence="16" id="KW-1185">Reference proteome</keyword>
<protein>
    <recommendedName>
        <fullName evidence="2">mannose-1-phosphate guanylyltransferase</fullName>
        <ecNumber evidence="2">2.7.7.13</ecNumber>
    </recommendedName>
</protein>
<dbReference type="GeneID" id="93192870"/>
<comment type="similarity">
    <text evidence="1 8">Belongs to the mannose-6-phosphate isomerase type 2 family.</text>
</comment>
<evidence type="ECO:0000313" key="16">
    <source>
        <dbReference type="Proteomes" id="UP000664048"/>
    </source>
</evidence>
<feature type="domain" description="MannoseP isomerase/GMP-like beta-helix" evidence="11">
    <location>
        <begin position="305"/>
        <end position="359"/>
    </location>
</feature>
<evidence type="ECO:0000256" key="5">
    <source>
        <dbReference type="ARBA" id="ARBA00022741"/>
    </source>
</evidence>
<dbReference type="InterPro" id="IPR014710">
    <property type="entry name" value="RmlC-like_jellyroll"/>
</dbReference>
<reference evidence="12" key="1">
    <citation type="submission" date="2021-01" db="EMBL/GenBank/DDBJ databases">
        <title>Outbreak of Burkholderia contaminns endophthalmitis traced to a clinical ventilation system.</title>
        <authorList>
            <person name="Lipuma J."/>
            <person name="Spilker T."/>
            <person name="Kratholm J."/>
        </authorList>
    </citation>
    <scope>NUCLEOTIDE SEQUENCE</scope>
    <source>
        <strain evidence="12">HI4954</strain>
    </source>
</reference>
<dbReference type="PANTHER" id="PTHR46390">
    <property type="entry name" value="MANNOSE-1-PHOSPHATE GUANYLYLTRANSFERASE"/>
    <property type="match status" value="1"/>
</dbReference>
<evidence type="ECO:0000256" key="1">
    <source>
        <dbReference type="ARBA" id="ARBA00006115"/>
    </source>
</evidence>
<dbReference type="RefSeq" id="WP_039361109.1">
    <property type="nucleotide sequence ID" value="NZ_AP018358.1"/>
</dbReference>
<evidence type="ECO:0000256" key="4">
    <source>
        <dbReference type="ARBA" id="ARBA00022695"/>
    </source>
</evidence>
<evidence type="ECO:0000313" key="14">
    <source>
        <dbReference type="EMBL" id="WFN15937.1"/>
    </source>
</evidence>
<dbReference type="InterPro" id="IPR051161">
    <property type="entry name" value="Mannose-6P_isomerase_type2"/>
</dbReference>
<dbReference type="SUPFAM" id="SSF53448">
    <property type="entry name" value="Nucleotide-diphospho-sugar transferases"/>
    <property type="match status" value="1"/>
</dbReference>
<keyword evidence="3 12" id="KW-0808">Transferase</keyword>
<dbReference type="FunFam" id="2.60.120.10:FF:000032">
    <property type="entry name" value="Mannose-1-phosphate guanylyltransferase/mannose-6-phosphate isomerase"/>
    <property type="match status" value="1"/>
</dbReference>
<evidence type="ECO:0000313" key="17">
    <source>
        <dbReference type="Proteomes" id="UP001220209"/>
    </source>
</evidence>
<evidence type="ECO:0000256" key="8">
    <source>
        <dbReference type="RuleBase" id="RU004190"/>
    </source>
</evidence>
<evidence type="ECO:0000259" key="11">
    <source>
        <dbReference type="Pfam" id="PF22640"/>
    </source>
</evidence>